<feature type="repeat" description="HEAT" evidence="3">
    <location>
        <begin position="1414"/>
        <end position="1452"/>
    </location>
</feature>
<keyword evidence="8" id="KW-1185">Reference proteome</keyword>
<feature type="compositionally biased region" description="Polar residues" evidence="4">
    <location>
        <begin position="448"/>
        <end position="459"/>
    </location>
</feature>
<name>A0AAD8TT90_LOLMU</name>
<dbReference type="EMBL" id="JAUUTY010000001">
    <property type="protein sequence ID" value="KAK1691904.1"/>
    <property type="molecule type" value="Genomic_DNA"/>
</dbReference>
<feature type="domain" description="Phosphatase PP2A regulatory subunit A/Splicing factor 3B subunit 1-like HEAT repeat" evidence="6">
    <location>
        <begin position="1175"/>
        <end position="1250"/>
    </location>
</feature>
<dbReference type="PANTHER" id="PTHR10648">
    <property type="entry name" value="SERINE/THREONINE-PROTEIN PHOSPHATASE PP2A 65 KDA REGULATORY SUBUNIT"/>
    <property type="match status" value="1"/>
</dbReference>
<dbReference type="Gene3D" id="1.25.10.10">
    <property type="entry name" value="Leucine-rich Repeat Variant"/>
    <property type="match status" value="1"/>
</dbReference>
<dbReference type="Pfam" id="PF14223">
    <property type="entry name" value="Retrotran_gag_2"/>
    <property type="match status" value="1"/>
</dbReference>
<feature type="domain" description="Reverse transcriptase Ty1/copia-type" evidence="5">
    <location>
        <begin position="638"/>
        <end position="881"/>
    </location>
</feature>
<feature type="repeat" description="HEAT" evidence="3">
    <location>
        <begin position="1453"/>
        <end position="1486"/>
    </location>
</feature>
<dbReference type="InterPro" id="IPR043502">
    <property type="entry name" value="DNA/RNA_pol_sf"/>
</dbReference>
<dbReference type="GO" id="GO:0019888">
    <property type="term" value="F:protein phosphatase regulator activity"/>
    <property type="evidence" value="ECO:0007669"/>
    <property type="project" value="TreeGrafter"/>
</dbReference>
<dbReference type="SUPFAM" id="SSF48371">
    <property type="entry name" value="ARM repeat"/>
    <property type="match status" value="1"/>
</dbReference>
<feature type="region of interest" description="Disordered" evidence="4">
    <location>
        <begin position="447"/>
        <end position="617"/>
    </location>
</feature>
<organism evidence="7 8">
    <name type="scientific">Lolium multiflorum</name>
    <name type="common">Italian ryegrass</name>
    <name type="synonym">Lolium perenne subsp. multiflorum</name>
    <dbReference type="NCBI Taxonomy" id="4521"/>
    <lineage>
        <taxon>Eukaryota</taxon>
        <taxon>Viridiplantae</taxon>
        <taxon>Streptophyta</taxon>
        <taxon>Embryophyta</taxon>
        <taxon>Tracheophyta</taxon>
        <taxon>Spermatophyta</taxon>
        <taxon>Magnoliopsida</taxon>
        <taxon>Liliopsida</taxon>
        <taxon>Poales</taxon>
        <taxon>Poaceae</taxon>
        <taxon>BOP clade</taxon>
        <taxon>Pooideae</taxon>
        <taxon>Poodae</taxon>
        <taxon>Poeae</taxon>
        <taxon>Poeae Chloroplast Group 2 (Poeae type)</taxon>
        <taxon>Loliodinae</taxon>
        <taxon>Loliinae</taxon>
        <taxon>Lolium</taxon>
    </lineage>
</organism>
<proteinExistence type="inferred from homology"/>
<feature type="repeat" description="HEAT" evidence="3">
    <location>
        <begin position="1180"/>
        <end position="1218"/>
    </location>
</feature>
<evidence type="ECO:0000256" key="3">
    <source>
        <dbReference type="PROSITE-ProRule" id="PRU00103"/>
    </source>
</evidence>
<dbReference type="Proteomes" id="UP001231189">
    <property type="component" value="Unassembled WGS sequence"/>
</dbReference>
<feature type="repeat" description="HEAT" evidence="3">
    <location>
        <begin position="1219"/>
        <end position="1257"/>
    </location>
</feature>
<dbReference type="GO" id="GO:0005634">
    <property type="term" value="C:nucleus"/>
    <property type="evidence" value="ECO:0007669"/>
    <property type="project" value="TreeGrafter"/>
</dbReference>
<protein>
    <submittedName>
        <fullName evidence="7">Uncharacterized protein</fullName>
    </submittedName>
</protein>
<dbReference type="InterPro" id="IPR054573">
    <property type="entry name" value="PP2A/SF3B1-like_HEAT"/>
</dbReference>
<feature type="region of interest" description="Disordered" evidence="4">
    <location>
        <begin position="214"/>
        <end position="324"/>
    </location>
</feature>
<dbReference type="InterPro" id="IPR021133">
    <property type="entry name" value="HEAT_type_2"/>
</dbReference>
<feature type="repeat" description="HEAT" evidence="3">
    <location>
        <begin position="1258"/>
        <end position="1296"/>
    </location>
</feature>
<comment type="similarity">
    <text evidence="2">Belongs to the phosphatase 2A regulatory subunit A family.</text>
</comment>
<feature type="compositionally biased region" description="Low complexity" evidence="4">
    <location>
        <begin position="476"/>
        <end position="503"/>
    </location>
</feature>
<dbReference type="InterPro" id="IPR051023">
    <property type="entry name" value="PP2A_Regulatory_Subunit_A"/>
</dbReference>
<dbReference type="PANTHER" id="PTHR10648:SF4">
    <property type="entry name" value="PROTEIN PHOSPHATASE 2 (FORMERLY 2A), REGULATORY SUBUNIT A, BETA ISOFORM-RELATED"/>
    <property type="match status" value="1"/>
</dbReference>
<feature type="compositionally biased region" description="Pro residues" evidence="4">
    <location>
        <begin position="573"/>
        <end position="582"/>
    </location>
</feature>
<comment type="caution">
    <text evidence="7">The sequence shown here is derived from an EMBL/GenBank/DDBJ whole genome shotgun (WGS) entry which is preliminary data.</text>
</comment>
<dbReference type="InterPro" id="IPR013103">
    <property type="entry name" value="RVT_2"/>
</dbReference>
<feature type="compositionally biased region" description="Pro residues" evidence="4">
    <location>
        <begin position="504"/>
        <end position="517"/>
    </location>
</feature>
<evidence type="ECO:0000259" key="5">
    <source>
        <dbReference type="Pfam" id="PF07727"/>
    </source>
</evidence>
<dbReference type="InterPro" id="IPR000357">
    <property type="entry name" value="HEAT"/>
</dbReference>
<feature type="compositionally biased region" description="Basic and acidic residues" evidence="4">
    <location>
        <begin position="233"/>
        <end position="320"/>
    </location>
</feature>
<dbReference type="CDD" id="cd09272">
    <property type="entry name" value="RNase_HI_RT_Ty1"/>
    <property type="match status" value="1"/>
</dbReference>
<gene>
    <name evidence="7" type="ORF">QYE76_008601</name>
</gene>
<dbReference type="Pfam" id="PF07727">
    <property type="entry name" value="RVT_2"/>
    <property type="match status" value="1"/>
</dbReference>
<dbReference type="InterPro" id="IPR016024">
    <property type="entry name" value="ARM-type_fold"/>
</dbReference>
<feature type="repeat" description="HEAT" evidence="3">
    <location>
        <begin position="1141"/>
        <end position="1179"/>
    </location>
</feature>
<dbReference type="Pfam" id="PF02985">
    <property type="entry name" value="HEAT"/>
    <property type="match status" value="1"/>
</dbReference>
<feature type="compositionally biased region" description="Low complexity" evidence="4">
    <location>
        <begin position="518"/>
        <end position="566"/>
    </location>
</feature>
<dbReference type="Pfam" id="PF22646">
    <property type="entry name" value="PPP2R1A-like_HEAT"/>
    <property type="match status" value="1"/>
</dbReference>
<dbReference type="GO" id="GO:0000159">
    <property type="term" value="C:protein phosphatase type 2A complex"/>
    <property type="evidence" value="ECO:0007669"/>
    <property type="project" value="TreeGrafter"/>
</dbReference>
<keyword evidence="1" id="KW-0677">Repeat</keyword>
<dbReference type="InterPro" id="IPR011989">
    <property type="entry name" value="ARM-like"/>
</dbReference>
<evidence type="ECO:0000313" key="8">
    <source>
        <dbReference type="Proteomes" id="UP001231189"/>
    </source>
</evidence>
<dbReference type="PROSITE" id="PS50077">
    <property type="entry name" value="HEAT_REPEAT"/>
    <property type="match status" value="8"/>
</dbReference>
<dbReference type="GO" id="GO:0005829">
    <property type="term" value="C:cytosol"/>
    <property type="evidence" value="ECO:0007669"/>
    <property type="project" value="TreeGrafter"/>
</dbReference>
<evidence type="ECO:0000256" key="4">
    <source>
        <dbReference type="SAM" id="MobiDB-lite"/>
    </source>
</evidence>
<reference evidence="7" key="1">
    <citation type="submission" date="2023-07" db="EMBL/GenBank/DDBJ databases">
        <title>A chromosome-level genome assembly of Lolium multiflorum.</title>
        <authorList>
            <person name="Chen Y."/>
            <person name="Copetti D."/>
            <person name="Kolliker R."/>
            <person name="Studer B."/>
        </authorList>
    </citation>
    <scope>NUCLEOTIDE SEQUENCE</scope>
    <source>
        <strain evidence="7">02402/16</strain>
        <tissue evidence="7">Leaf</tissue>
    </source>
</reference>
<feature type="repeat" description="HEAT" evidence="3">
    <location>
        <begin position="1297"/>
        <end position="1335"/>
    </location>
</feature>
<accession>A0AAD8TT90</accession>
<feature type="repeat" description="HEAT" evidence="3">
    <location>
        <begin position="1375"/>
        <end position="1413"/>
    </location>
</feature>
<dbReference type="SUPFAM" id="SSF56672">
    <property type="entry name" value="DNA/RNA polymerases"/>
    <property type="match status" value="1"/>
</dbReference>
<sequence length="1486" mass="164466">MSSSTSSATVLAAALGSPPSQLLTRDNALIWKALVIPALRGARVLDLVEGKEEAPEKTLETEDANNKKVIIENPEYSAWISRDQQVLRWILNALSPDVLAHVVGLETSAEAWAALTAHVSSTSKTRVQQLRSALNDTRKNDLSAEKYFAKMKAIASELAAVGKPLDPDDLIWYILKGLGSHYNTLRTAVNANPGTTLDDLLSQVQDYDRMHKADEGFTSSANVARRGGAPPRGPERPRQDDHPRQQQYDERPRYDDRGRGDNRGRQDFRDRRDYRDRRDDQGRRDGGGYQGRRYDDDRPRRRNDEDRRDGGGRGGRRDRQPTPYVNTTCQICDIHGHPARDCWWRYGDDPRGDGDRGNKGANFTGVDTNWYYDTGATDHITSELSKLHTHDKYDGHDRVRTAEGSDVSTGRVYISRDVVFDENVDAPTAENLVQHDALQLPESYAEISMQSAQSGTNNDADSREHSPAGSDPKVDSPGSPRGSASCSASAPCSPARPTAAAPPAARPPPPASTPPRPRGAGVPSVSSDADALSDSDNAASSGSGVAHNAVPSDVSSPAVSSAGSSAMESDAPAVPPSSPPGPRTRLQKGIRQPKQYTDGTVRYGMLSSTGEPRNLPDALKDTQWRAAMQDEYDALMLNKTWTLVPPSPNKNVIDCKWVYRIKRRADGTIDRYKARLVAKGFKQRYGLDYEDTFSPVVKIATVRIVLSISVSRGWSLRQLDVKNVFLHGVLEEEVYMRQPPGFEHPDTPRYICRLDKALYGLKQAPRAWYSRLSAKLQELGFLPSKADTSLFLYAKSGIIIFVLVYVDDIIVTSSSDAAISVLLKNLMANFAIKDLGDLHYFLGLEVKRTHDGLLLTQEKYAHDILTRVGMIDCKSAPTPMSPSEPLSLHEGTPLGPDDSSQYRSIVGALQYLTLTRPDLSFSVNKVCQYLHAPTTAHWTAAKRILRYVKDTSQLGLTFRRSTSTLLSAFSDADWAGSLEDRRSTGGFAIFLGPNLVSWSARKQATVSRSSTEAEYKALANATTELIWVEAVLRELGVQLRQRPVLWCDNLGATFLSANPVFHARTKHIEIDYHFVRERVANNALAIRFISTKDQVADGFTKPLAVKSLDEFKHQDSVRLLAVEGCAALGKLLEPQDCVAHIVPVIVNFSQDKSWRVRYMVANQLYELCEAAGPEPTRADLVPAYVRLLRDNEAEVRIAAAGKVTKFCRILSPQVAIQHILPCVKELSSDSSQHVRSALASVIMGMAPVLGKDATIEQLLPIFLSLLKGEFPDVQLNIISKLDEVNQVIGIDLLSQSLLPAIVELAEDRHWRVRLAIIEYIPLLARQLGVGFFYDKLGALCMQWLEDKVYSIREVAANNLKRLAEEFGPEWAMQHIIPQVLEKINNPHYLYRMTILQAISLLAPVMGPEITCQTLLPVVVNSSKDRVPNIKFNVAKVLQSLLPILDQSLAEKTLKPCLVELSEDPDVDVRYYAKQALQACDQIMVSS</sequence>
<evidence type="ECO:0000256" key="1">
    <source>
        <dbReference type="ARBA" id="ARBA00022737"/>
    </source>
</evidence>
<evidence type="ECO:0000259" key="6">
    <source>
        <dbReference type="Pfam" id="PF22646"/>
    </source>
</evidence>
<evidence type="ECO:0000256" key="2">
    <source>
        <dbReference type="ARBA" id="ARBA00038332"/>
    </source>
</evidence>
<evidence type="ECO:0000313" key="7">
    <source>
        <dbReference type="EMBL" id="KAK1691904.1"/>
    </source>
</evidence>